<reference evidence="1 2" key="2">
    <citation type="journal article" date="2014" name="PLoS ONE">
        <title>Evolution of mitochondria reconstructed from the energy metabolism of living bacteria.</title>
        <authorList>
            <person name="Degli Esposti M."/>
            <person name="Chouaia B."/>
            <person name="Comandatore F."/>
            <person name="Crotti E."/>
            <person name="Sassera D."/>
            <person name="Lievens P.M."/>
            <person name="Daffonchio D."/>
            <person name="Bandi C."/>
        </authorList>
    </citation>
    <scope>NUCLEOTIDE SEQUENCE [LARGE SCALE GENOMIC DNA]</scope>
    <source>
        <strain evidence="2">AM169</strain>
    </source>
</reference>
<evidence type="ECO:0000313" key="1">
    <source>
        <dbReference type="EMBL" id="CDG33105.1"/>
    </source>
</evidence>
<gene>
    <name evidence="1" type="ORF">SACS_0367</name>
</gene>
<proteinExistence type="predicted"/>
<accession>A0A7U7G4W0</accession>
<organism evidence="1 2">
    <name type="scientific">Parasaccharibacter apium</name>
    <dbReference type="NCBI Taxonomy" id="1510841"/>
    <lineage>
        <taxon>Bacteria</taxon>
        <taxon>Pseudomonadati</taxon>
        <taxon>Pseudomonadota</taxon>
        <taxon>Alphaproteobacteria</taxon>
        <taxon>Acetobacterales</taxon>
        <taxon>Acetobacteraceae</taxon>
        <taxon>Parasaccharibacter</taxon>
    </lineage>
</organism>
<name>A0A7U7G4W0_9PROT</name>
<sequence length="82" mass="9473">MGHHPVCRDGKNVDGIRRLLRKPPSSTVDDLFRPSFQLTTKPEYPPMKKPDRCMTAPARLLSQDSAPESLSPYWREKWKLIP</sequence>
<reference evidence="1 2" key="1">
    <citation type="journal article" date="2014" name="Genome Biol. Evol.">
        <title>Acetic acid bacteria genomes reveal functional traits for adaptation to life in insect guts.</title>
        <authorList>
            <person name="Chouaia B."/>
            <person name="Gaiarsa S."/>
            <person name="Crotti E."/>
            <person name="Comandatore F."/>
            <person name="Degli Esposti M."/>
            <person name="Ricci I."/>
            <person name="Alma A."/>
            <person name="Favia G."/>
            <person name="Bandi C."/>
            <person name="Daffonchio D."/>
        </authorList>
    </citation>
    <scope>NUCLEOTIDE SEQUENCE [LARGE SCALE GENOMIC DNA]</scope>
    <source>
        <strain evidence="2">AM169</strain>
    </source>
</reference>
<dbReference type="EMBL" id="CBLY010000002">
    <property type="protein sequence ID" value="CDG33105.1"/>
    <property type="molecule type" value="Genomic_DNA"/>
</dbReference>
<dbReference type="AlphaFoldDB" id="A0A7U7G4W0"/>
<comment type="caution">
    <text evidence="1">The sequence shown here is derived from an EMBL/GenBank/DDBJ whole genome shotgun (WGS) entry which is preliminary data.</text>
</comment>
<protein>
    <submittedName>
        <fullName evidence="1">Uncharacterized protein</fullName>
    </submittedName>
</protein>
<evidence type="ECO:0000313" key="2">
    <source>
        <dbReference type="Proteomes" id="UP000027590"/>
    </source>
</evidence>
<dbReference type="Proteomes" id="UP000027590">
    <property type="component" value="Unassembled WGS sequence"/>
</dbReference>